<keyword evidence="4 21" id="KW-0723">Serine/threonine-protein kinase</keyword>
<dbReference type="OrthoDB" id="684854at2759"/>
<dbReference type="PANTHER" id="PTHR48056:SF58">
    <property type="entry name" value="LEUCINE-RICH REPEAT RECEPTOR PROTEIN KINASE MSP1-LIKE ISOFORM X1"/>
    <property type="match status" value="1"/>
</dbReference>
<evidence type="ECO:0000256" key="13">
    <source>
        <dbReference type="ARBA" id="ARBA00022840"/>
    </source>
</evidence>
<dbReference type="GO" id="GO:0005886">
    <property type="term" value="C:plasma membrane"/>
    <property type="evidence" value="ECO:0007669"/>
    <property type="project" value="UniProtKB-SubCell"/>
</dbReference>
<keyword evidence="10" id="KW-0677">Repeat</keyword>
<dbReference type="PRINTS" id="PR00019">
    <property type="entry name" value="LEURICHRPT"/>
</dbReference>
<dbReference type="SMART" id="SM00220">
    <property type="entry name" value="S_TKc"/>
    <property type="match status" value="1"/>
</dbReference>
<dbReference type="InterPro" id="IPR050647">
    <property type="entry name" value="Plant_LRR-RLKs"/>
</dbReference>
<dbReference type="PANTHER" id="PTHR48056">
    <property type="entry name" value="LRR RECEPTOR-LIKE SERINE/THREONINE-PROTEIN KINASE-RELATED"/>
    <property type="match status" value="1"/>
</dbReference>
<evidence type="ECO:0000256" key="11">
    <source>
        <dbReference type="ARBA" id="ARBA00022741"/>
    </source>
</evidence>
<feature type="binding site" evidence="20">
    <location>
        <position position="289"/>
    </location>
    <ligand>
        <name>ATP</name>
        <dbReference type="ChEBI" id="CHEBI:30616"/>
    </ligand>
</feature>
<dbReference type="InterPro" id="IPR032675">
    <property type="entry name" value="LRR_dom_sf"/>
</dbReference>
<dbReference type="Gene3D" id="3.30.200.20">
    <property type="entry name" value="Phosphorylase Kinase, domain 1"/>
    <property type="match status" value="1"/>
</dbReference>
<dbReference type="SUPFAM" id="SSF56112">
    <property type="entry name" value="Protein kinase-like (PK-like)"/>
    <property type="match status" value="1"/>
</dbReference>
<dbReference type="InterPro" id="IPR001611">
    <property type="entry name" value="Leu-rich_rpt"/>
</dbReference>
<evidence type="ECO:0000256" key="16">
    <source>
        <dbReference type="ARBA" id="ARBA00023170"/>
    </source>
</evidence>
<dbReference type="FunFam" id="1.10.510.10:FF:001023">
    <property type="entry name" value="Os07g0541700 protein"/>
    <property type="match status" value="1"/>
</dbReference>
<feature type="transmembrane region" description="Helical" evidence="22">
    <location>
        <begin position="174"/>
        <end position="197"/>
    </location>
</feature>
<dbReference type="InterPro" id="IPR003591">
    <property type="entry name" value="Leu-rich_rpt_typical-subtyp"/>
</dbReference>
<keyword evidence="7" id="KW-0808">Transferase</keyword>
<dbReference type="InterPro" id="IPR011009">
    <property type="entry name" value="Kinase-like_dom_sf"/>
</dbReference>
<dbReference type="PROSITE" id="PS50011">
    <property type="entry name" value="PROTEIN_KINASE_DOM"/>
    <property type="match status" value="1"/>
</dbReference>
<keyword evidence="17" id="KW-0325">Glycoprotein</keyword>
<comment type="similarity">
    <text evidence="21">Belongs to the protein kinase superfamily.</text>
</comment>
<evidence type="ECO:0000256" key="9">
    <source>
        <dbReference type="ARBA" id="ARBA00022729"/>
    </source>
</evidence>
<evidence type="ECO:0000256" key="2">
    <source>
        <dbReference type="ARBA" id="ARBA00004479"/>
    </source>
</evidence>
<dbReference type="InterPro" id="IPR008271">
    <property type="entry name" value="Ser/Thr_kinase_AS"/>
</dbReference>
<dbReference type="GO" id="GO:0005524">
    <property type="term" value="F:ATP binding"/>
    <property type="evidence" value="ECO:0007669"/>
    <property type="project" value="UniProtKB-UniRule"/>
</dbReference>
<keyword evidence="15 22" id="KW-0472">Membrane</keyword>
<evidence type="ECO:0000256" key="19">
    <source>
        <dbReference type="ARBA" id="ARBA00048679"/>
    </source>
</evidence>
<sequence>MMPSLVKLNLSNNRLTGPLPGSIFNIKGLAHLDTSQNFLSGVISVLEGNDNGISSLIIFNASNNYFFGTIPESVSNLTSLSVLDLHNNNLTGSLPSSLSNMISLTYLDVSNNNLQDAIPCKICSLVGLSFVNFSGNNFNSFAPENCNLSPVCLETYGITMPLAAYPSAKALGRAFIWGVALVVAFILVFISIVVLMWRKQEKKKLELTPANKAKSSAIEPASSSEFLSKRFKEPVSINIATFEHALFRITLSDIMKATDDFSKAHIIGDGGFGTVYKASLPTGLMVAIKRLNGGSHFQGDREFLAEMETIGKVKHGNLVPLLGYCVFGEERFLIYEYMENGSLEQWLRKQADSGETLGWSVRLKICLGAARGLSFLHHGFVPHIIHRDMKSSNILLDQYFEPRVADFGLARIISACETHVTTELAGTFGYIPQSMV</sequence>
<evidence type="ECO:0000313" key="24">
    <source>
        <dbReference type="EMBL" id="KAG0500284.1"/>
    </source>
</evidence>
<dbReference type="InterPro" id="IPR017441">
    <property type="entry name" value="Protein_kinase_ATP_BS"/>
</dbReference>
<name>A0A835RXY6_VANPL</name>
<evidence type="ECO:0000256" key="22">
    <source>
        <dbReference type="SAM" id="Phobius"/>
    </source>
</evidence>
<dbReference type="SUPFAM" id="SSF52058">
    <property type="entry name" value="L domain-like"/>
    <property type="match status" value="1"/>
</dbReference>
<evidence type="ECO:0000313" key="25">
    <source>
        <dbReference type="Proteomes" id="UP000639772"/>
    </source>
</evidence>
<dbReference type="Gene3D" id="1.10.510.10">
    <property type="entry name" value="Transferase(Phosphotransferase) domain 1"/>
    <property type="match status" value="1"/>
</dbReference>
<evidence type="ECO:0000256" key="6">
    <source>
        <dbReference type="ARBA" id="ARBA00022626"/>
    </source>
</evidence>
<dbReference type="Pfam" id="PF00560">
    <property type="entry name" value="LRR_1"/>
    <property type="match status" value="1"/>
</dbReference>
<evidence type="ECO:0000259" key="23">
    <source>
        <dbReference type="PROSITE" id="PS50011"/>
    </source>
</evidence>
<dbReference type="SMART" id="SM00369">
    <property type="entry name" value="LRR_TYP"/>
    <property type="match status" value="3"/>
</dbReference>
<keyword evidence="16" id="KW-0675">Receptor</keyword>
<keyword evidence="8 22" id="KW-0812">Transmembrane</keyword>
<reference evidence="24 25" key="1">
    <citation type="journal article" date="2020" name="Nat. Food">
        <title>A phased Vanilla planifolia genome enables genetic improvement of flavour and production.</title>
        <authorList>
            <person name="Hasing T."/>
            <person name="Tang H."/>
            <person name="Brym M."/>
            <person name="Khazi F."/>
            <person name="Huang T."/>
            <person name="Chambers A.H."/>
        </authorList>
    </citation>
    <scope>NUCLEOTIDE SEQUENCE [LARGE SCALE GENOMIC DNA]</scope>
    <source>
        <tissue evidence="24">Leaf</tissue>
    </source>
</reference>
<evidence type="ECO:0000256" key="12">
    <source>
        <dbReference type="ARBA" id="ARBA00022777"/>
    </source>
</evidence>
<dbReference type="GO" id="GO:0033612">
    <property type="term" value="F:receptor serine/threonine kinase binding"/>
    <property type="evidence" value="ECO:0007669"/>
    <property type="project" value="TreeGrafter"/>
</dbReference>
<dbReference type="PROSITE" id="PS00108">
    <property type="entry name" value="PROTEIN_KINASE_ST"/>
    <property type="match status" value="1"/>
</dbReference>
<comment type="catalytic activity">
    <reaction evidence="19">
        <text>L-seryl-[protein] + ATP = O-phospho-L-seryl-[protein] + ADP + H(+)</text>
        <dbReference type="Rhea" id="RHEA:17989"/>
        <dbReference type="Rhea" id="RHEA-COMP:9863"/>
        <dbReference type="Rhea" id="RHEA-COMP:11604"/>
        <dbReference type="ChEBI" id="CHEBI:15378"/>
        <dbReference type="ChEBI" id="CHEBI:29999"/>
        <dbReference type="ChEBI" id="CHEBI:30616"/>
        <dbReference type="ChEBI" id="CHEBI:83421"/>
        <dbReference type="ChEBI" id="CHEBI:456216"/>
        <dbReference type="EC" id="2.7.11.1"/>
    </reaction>
</comment>
<dbReference type="Gene3D" id="3.80.10.10">
    <property type="entry name" value="Ribonuclease Inhibitor"/>
    <property type="match status" value="1"/>
</dbReference>
<dbReference type="EC" id="2.7.11.1" evidence="3"/>
<accession>A0A835RXY6</accession>
<evidence type="ECO:0000256" key="5">
    <source>
        <dbReference type="ARBA" id="ARBA00022614"/>
    </source>
</evidence>
<keyword evidence="14 22" id="KW-1133">Transmembrane helix</keyword>
<evidence type="ECO:0000256" key="7">
    <source>
        <dbReference type="ARBA" id="ARBA00022679"/>
    </source>
</evidence>
<dbReference type="InterPro" id="IPR001245">
    <property type="entry name" value="Ser-Thr/Tyr_kinase_cat_dom"/>
</dbReference>
<gene>
    <name evidence="24" type="ORF">HPP92_000356</name>
</gene>
<proteinExistence type="inferred from homology"/>
<comment type="subcellular location">
    <subcellularLocation>
        <location evidence="1">Cell membrane</location>
        <topology evidence="1">Single-pass membrane protein</topology>
    </subcellularLocation>
    <subcellularLocation>
        <location evidence="2">Membrane</location>
        <topology evidence="2">Single-pass type I membrane protein</topology>
    </subcellularLocation>
</comment>
<keyword evidence="9" id="KW-0732">Signal</keyword>
<evidence type="ECO:0000256" key="18">
    <source>
        <dbReference type="ARBA" id="ARBA00047899"/>
    </source>
</evidence>
<evidence type="ECO:0000256" key="17">
    <source>
        <dbReference type="ARBA" id="ARBA00023180"/>
    </source>
</evidence>
<dbReference type="GO" id="GO:0004674">
    <property type="term" value="F:protein serine/threonine kinase activity"/>
    <property type="evidence" value="ECO:0007669"/>
    <property type="project" value="UniProtKB-KW"/>
</dbReference>
<evidence type="ECO:0000256" key="8">
    <source>
        <dbReference type="ARBA" id="ARBA00022692"/>
    </source>
</evidence>
<evidence type="ECO:0000256" key="1">
    <source>
        <dbReference type="ARBA" id="ARBA00004162"/>
    </source>
</evidence>
<comment type="catalytic activity">
    <reaction evidence="18">
        <text>L-threonyl-[protein] + ATP = O-phospho-L-threonyl-[protein] + ADP + H(+)</text>
        <dbReference type="Rhea" id="RHEA:46608"/>
        <dbReference type="Rhea" id="RHEA-COMP:11060"/>
        <dbReference type="Rhea" id="RHEA-COMP:11605"/>
        <dbReference type="ChEBI" id="CHEBI:15378"/>
        <dbReference type="ChEBI" id="CHEBI:30013"/>
        <dbReference type="ChEBI" id="CHEBI:30616"/>
        <dbReference type="ChEBI" id="CHEBI:61977"/>
        <dbReference type="ChEBI" id="CHEBI:456216"/>
        <dbReference type="EC" id="2.7.11.1"/>
    </reaction>
</comment>
<evidence type="ECO:0000256" key="15">
    <source>
        <dbReference type="ARBA" id="ARBA00023136"/>
    </source>
</evidence>
<dbReference type="AlphaFoldDB" id="A0A835RXY6"/>
<keyword evidence="11 20" id="KW-0547">Nucleotide-binding</keyword>
<dbReference type="InterPro" id="IPR000719">
    <property type="entry name" value="Prot_kinase_dom"/>
</dbReference>
<dbReference type="EMBL" id="JADCNM010000001">
    <property type="protein sequence ID" value="KAG0500284.1"/>
    <property type="molecule type" value="Genomic_DNA"/>
</dbReference>
<dbReference type="FunFam" id="3.30.200.20:FF:000150">
    <property type="entry name" value="serine/threonine-protein kinase BRI1-like 2"/>
    <property type="match status" value="1"/>
</dbReference>
<feature type="domain" description="Protein kinase" evidence="23">
    <location>
        <begin position="261"/>
        <end position="436"/>
    </location>
</feature>
<dbReference type="Pfam" id="PF07714">
    <property type="entry name" value="PK_Tyr_Ser-Thr"/>
    <property type="match status" value="1"/>
</dbReference>
<evidence type="ECO:0000256" key="14">
    <source>
        <dbReference type="ARBA" id="ARBA00022989"/>
    </source>
</evidence>
<comment type="caution">
    <text evidence="24">The sequence shown here is derived from an EMBL/GenBank/DDBJ whole genome shotgun (WGS) entry which is preliminary data.</text>
</comment>
<keyword evidence="6" id="KW-1070">Brassinosteroid signaling pathway</keyword>
<evidence type="ECO:0000256" key="10">
    <source>
        <dbReference type="ARBA" id="ARBA00022737"/>
    </source>
</evidence>
<keyword evidence="5" id="KW-0433">Leucine-rich repeat</keyword>
<protein>
    <recommendedName>
        <fullName evidence="3">non-specific serine/threonine protein kinase</fullName>
        <ecNumber evidence="3">2.7.11.1</ecNumber>
    </recommendedName>
</protein>
<evidence type="ECO:0000256" key="3">
    <source>
        <dbReference type="ARBA" id="ARBA00012513"/>
    </source>
</evidence>
<keyword evidence="12" id="KW-0418">Kinase</keyword>
<evidence type="ECO:0000256" key="21">
    <source>
        <dbReference type="RuleBase" id="RU000304"/>
    </source>
</evidence>
<dbReference type="Proteomes" id="UP000639772">
    <property type="component" value="Chromosome 1"/>
</dbReference>
<dbReference type="Pfam" id="PF13855">
    <property type="entry name" value="LRR_8"/>
    <property type="match status" value="1"/>
</dbReference>
<organism evidence="24 25">
    <name type="scientific">Vanilla planifolia</name>
    <name type="common">Vanilla</name>
    <dbReference type="NCBI Taxonomy" id="51239"/>
    <lineage>
        <taxon>Eukaryota</taxon>
        <taxon>Viridiplantae</taxon>
        <taxon>Streptophyta</taxon>
        <taxon>Embryophyta</taxon>
        <taxon>Tracheophyta</taxon>
        <taxon>Spermatophyta</taxon>
        <taxon>Magnoliopsida</taxon>
        <taxon>Liliopsida</taxon>
        <taxon>Asparagales</taxon>
        <taxon>Orchidaceae</taxon>
        <taxon>Vanilloideae</taxon>
        <taxon>Vanilleae</taxon>
        <taxon>Vanilla</taxon>
    </lineage>
</organism>
<dbReference type="FunFam" id="3.80.10.10:FF:000041">
    <property type="entry name" value="LRR receptor-like serine/threonine-protein kinase ERECTA"/>
    <property type="match status" value="1"/>
</dbReference>
<evidence type="ECO:0000256" key="4">
    <source>
        <dbReference type="ARBA" id="ARBA00022527"/>
    </source>
</evidence>
<dbReference type="PROSITE" id="PS00107">
    <property type="entry name" value="PROTEIN_KINASE_ATP"/>
    <property type="match status" value="1"/>
</dbReference>
<evidence type="ECO:0000256" key="20">
    <source>
        <dbReference type="PROSITE-ProRule" id="PRU10141"/>
    </source>
</evidence>
<keyword evidence="13 20" id="KW-0067">ATP-binding</keyword>
<dbReference type="GO" id="GO:0009742">
    <property type="term" value="P:brassinosteroid mediated signaling pathway"/>
    <property type="evidence" value="ECO:0007669"/>
    <property type="project" value="UniProtKB-KW"/>
</dbReference>